<reference key="2">
    <citation type="submission" date="2011-08" db="EMBL/GenBank/DDBJ databases">
        <title>Genome sequence of Naumovozyma castellii.</title>
        <authorList>
            <person name="Gordon J.L."/>
            <person name="Armisen D."/>
            <person name="Proux-Wera E."/>
            <person name="OhEigeartaigh S.S."/>
            <person name="Byrne K.P."/>
            <person name="Wolfe K.H."/>
        </authorList>
    </citation>
    <scope>NUCLEOTIDE SEQUENCE</scope>
    <source>
        <strain>Type strain:CBS 4309</strain>
    </source>
</reference>
<dbReference type="AlphaFoldDB" id="G0VBZ5"/>
<dbReference type="RefSeq" id="XP_003675371.1">
    <property type="nucleotide sequence ID" value="XM_003675323.1"/>
</dbReference>
<evidence type="ECO:0000313" key="1">
    <source>
        <dbReference type="EMBL" id="CCC69002.1"/>
    </source>
</evidence>
<organism evidence="1 2">
    <name type="scientific">Naumovozyma castellii</name>
    <name type="common">Yeast</name>
    <name type="synonym">Saccharomyces castellii</name>
    <dbReference type="NCBI Taxonomy" id="27288"/>
    <lineage>
        <taxon>Eukaryota</taxon>
        <taxon>Fungi</taxon>
        <taxon>Dikarya</taxon>
        <taxon>Ascomycota</taxon>
        <taxon>Saccharomycotina</taxon>
        <taxon>Saccharomycetes</taxon>
        <taxon>Saccharomycetales</taxon>
        <taxon>Saccharomycetaceae</taxon>
        <taxon>Naumovozyma</taxon>
    </lineage>
</organism>
<keyword evidence="2" id="KW-1185">Reference proteome</keyword>
<protein>
    <submittedName>
        <fullName evidence="1">Uncharacterized protein</fullName>
    </submittedName>
</protein>
<dbReference type="EMBL" id="HE576754">
    <property type="protein sequence ID" value="CCC69002.1"/>
    <property type="molecule type" value="Genomic_DNA"/>
</dbReference>
<sequence length="50" mass="6161">MLNDIVTDLNPKSLELTIRHTEKHTLEKRWNYFDVQWMSWNYDNVNHARS</sequence>
<dbReference type="OrthoDB" id="4038251at2759"/>
<reference evidence="1 2" key="1">
    <citation type="journal article" date="2011" name="Proc. Natl. Acad. Sci. U.S.A.">
        <title>Evolutionary erosion of yeast sex chromosomes by mating-type switching accidents.</title>
        <authorList>
            <person name="Gordon J.L."/>
            <person name="Armisen D."/>
            <person name="Proux-Wera E."/>
            <person name="Oheigeartaigh S.S."/>
            <person name="Byrne K.P."/>
            <person name="Wolfe K.H."/>
        </authorList>
    </citation>
    <scope>NUCLEOTIDE SEQUENCE [LARGE SCALE GENOMIC DNA]</scope>
    <source>
        <strain evidence="2">ATCC 76901 / BCRC 22586 / CBS 4309 / NBRC 1992 / NRRL Y-12630</strain>
    </source>
</reference>
<dbReference type="Pfam" id="PF17276">
    <property type="entry name" value="DUF5341"/>
    <property type="match status" value="1"/>
</dbReference>
<accession>G0VBZ5</accession>
<proteinExistence type="predicted"/>
<dbReference type="InParanoid" id="G0VBZ5"/>
<dbReference type="HOGENOM" id="CLU_3125447_0_0_1"/>
<dbReference type="InterPro" id="IPR035237">
    <property type="entry name" value="DUF5341"/>
</dbReference>
<dbReference type="Proteomes" id="UP000001640">
    <property type="component" value="Chromosome 3"/>
</dbReference>
<name>G0VBZ5_NAUCA</name>
<evidence type="ECO:0000313" key="2">
    <source>
        <dbReference type="Proteomes" id="UP000001640"/>
    </source>
</evidence>
<dbReference type="GeneID" id="96902588"/>
<dbReference type="KEGG" id="ncs:NCAS_0C00120"/>
<gene>
    <name evidence="1" type="primary">NCAS0C00120</name>
    <name evidence="1" type="ordered locus">NCAS_0C00120</name>
</gene>